<gene>
    <name evidence="1" type="ORF">SAMN05877753_12012</name>
</gene>
<dbReference type="OrthoDB" id="9871708at2"/>
<evidence type="ECO:0000313" key="2">
    <source>
        <dbReference type="Proteomes" id="UP000219546"/>
    </source>
</evidence>
<protein>
    <submittedName>
        <fullName evidence="1">Uncharacterized protein</fullName>
    </submittedName>
</protein>
<organism evidence="1 2">
    <name type="scientific">Bacillus oleivorans</name>
    <dbReference type="NCBI Taxonomy" id="1448271"/>
    <lineage>
        <taxon>Bacteria</taxon>
        <taxon>Bacillati</taxon>
        <taxon>Bacillota</taxon>
        <taxon>Bacilli</taxon>
        <taxon>Bacillales</taxon>
        <taxon>Bacillaceae</taxon>
        <taxon>Bacillus</taxon>
    </lineage>
</organism>
<sequence length="72" mass="8692">MRVPYTYLEVEYMEHEYDQQVPVSVIAENVNKEFHSGRQVRNVNSIWYVISKLNNDDEWKNKLEDAWLETIS</sequence>
<dbReference type="Proteomes" id="UP000219546">
    <property type="component" value="Unassembled WGS sequence"/>
</dbReference>
<dbReference type="EMBL" id="OAOP01000020">
    <property type="protein sequence ID" value="SNX75874.1"/>
    <property type="molecule type" value="Genomic_DNA"/>
</dbReference>
<evidence type="ECO:0000313" key="1">
    <source>
        <dbReference type="EMBL" id="SNX75874.1"/>
    </source>
</evidence>
<name>A0A285D7U5_9BACI</name>
<reference evidence="1 2" key="1">
    <citation type="submission" date="2017-08" db="EMBL/GenBank/DDBJ databases">
        <authorList>
            <person name="de Groot N.N."/>
        </authorList>
    </citation>
    <scope>NUCLEOTIDE SEQUENCE [LARGE SCALE GENOMIC DNA]</scope>
    <source>
        <strain evidence="1 2">JC228</strain>
    </source>
</reference>
<dbReference type="RefSeq" id="WP_097160839.1">
    <property type="nucleotide sequence ID" value="NZ_JBEPMQ010000025.1"/>
</dbReference>
<dbReference type="AlphaFoldDB" id="A0A285D7U5"/>
<accession>A0A285D7U5</accession>
<keyword evidence="2" id="KW-1185">Reference proteome</keyword>
<proteinExistence type="predicted"/>